<dbReference type="GO" id="GO:0009691">
    <property type="term" value="P:cytokinin biosynthetic process"/>
    <property type="evidence" value="ECO:0007669"/>
    <property type="project" value="UniProtKB-KW"/>
</dbReference>
<dbReference type="SUPFAM" id="SSF51445">
    <property type="entry name" value="(Trans)glycosidases"/>
    <property type="match status" value="1"/>
</dbReference>
<comment type="function">
    <text evidence="1">Degradation of glucosinolates (glucose residue linked by a thioglucoside bound to an amino acid derivative) to glucose, sulfate and any of the products: thiocyanates, isothiocyanates, nitriles, epithionitriles or oxazolidine-2-thiones.</text>
</comment>
<dbReference type="Gene3D" id="3.20.20.80">
    <property type="entry name" value="Glycosidases"/>
    <property type="match status" value="1"/>
</dbReference>
<dbReference type="InterPro" id="IPR017853">
    <property type="entry name" value="GH"/>
</dbReference>
<evidence type="ECO:0000256" key="7">
    <source>
        <dbReference type="ARBA" id="ARBA00022679"/>
    </source>
</evidence>
<evidence type="ECO:0000256" key="6">
    <source>
        <dbReference type="ARBA" id="ARBA00022554"/>
    </source>
</evidence>
<feature type="non-terminal residue" evidence="19">
    <location>
        <position position="1"/>
    </location>
</feature>
<evidence type="ECO:0000256" key="14">
    <source>
        <dbReference type="ARBA" id="ARBA00034026"/>
    </source>
</evidence>
<dbReference type="Gene3D" id="3.40.50.300">
    <property type="entry name" value="P-loop containing nucleotide triphosphate hydrolases"/>
    <property type="match status" value="1"/>
</dbReference>
<evidence type="ECO:0000256" key="1">
    <source>
        <dbReference type="ARBA" id="ARBA00003014"/>
    </source>
</evidence>
<comment type="catalytic activity">
    <reaction evidence="16">
        <text>dimethylallyl diphosphate + ADP = N(6)-(dimethylallyl)adenosine 5'-diphosphate + diphosphate</text>
        <dbReference type="Rhea" id="RHEA:36327"/>
        <dbReference type="ChEBI" id="CHEBI:33019"/>
        <dbReference type="ChEBI" id="CHEBI:57623"/>
        <dbReference type="ChEBI" id="CHEBI:73533"/>
        <dbReference type="ChEBI" id="CHEBI:456216"/>
        <dbReference type="EC" id="2.5.1.112"/>
    </reaction>
</comment>
<keyword evidence="8" id="KW-0203">Cytokinin biosynthesis</keyword>
<evidence type="ECO:0000256" key="11">
    <source>
        <dbReference type="ARBA" id="ARBA00022946"/>
    </source>
</evidence>
<evidence type="ECO:0000256" key="2">
    <source>
        <dbReference type="ARBA" id="ARBA00004116"/>
    </source>
</evidence>
<dbReference type="Pfam" id="PF00232">
    <property type="entry name" value="Glyco_hydro_1"/>
    <property type="match status" value="1"/>
</dbReference>
<evidence type="ECO:0000256" key="4">
    <source>
        <dbReference type="ARBA" id="ARBA00010838"/>
    </source>
</evidence>
<dbReference type="InterPro" id="IPR039657">
    <property type="entry name" value="Dimethylallyltransferase"/>
</dbReference>
<comment type="subcellular location">
    <subcellularLocation>
        <location evidence="2">Vacuole</location>
    </subcellularLocation>
</comment>
<dbReference type="EC" id="3.2.1.147" evidence="5"/>
<dbReference type="Gene3D" id="1.10.287.890">
    <property type="entry name" value="Crystal structure of tRNA isopentenylpyrophosphate transferase (bh2366) domain"/>
    <property type="match status" value="1"/>
</dbReference>
<evidence type="ECO:0000256" key="5">
    <source>
        <dbReference type="ARBA" id="ARBA00012250"/>
    </source>
</evidence>
<evidence type="ECO:0000256" key="10">
    <source>
        <dbReference type="ARBA" id="ARBA00022840"/>
    </source>
</evidence>
<accession>A0A816WIU1</accession>
<name>A0A816WIU1_BRANA</name>
<comment type="similarity">
    <text evidence="4">Belongs to the glycosyl hydrolase 1 family.</text>
</comment>
<evidence type="ECO:0000256" key="18">
    <source>
        <dbReference type="ARBA" id="ARBA00066838"/>
    </source>
</evidence>
<dbReference type="EMBL" id="HG994357">
    <property type="protein sequence ID" value="CAF2134080.1"/>
    <property type="molecule type" value="Genomic_DNA"/>
</dbReference>
<evidence type="ECO:0000256" key="9">
    <source>
        <dbReference type="ARBA" id="ARBA00022741"/>
    </source>
</evidence>
<dbReference type="PANTHER" id="PTHR11088">
    <property type="entry name" value="TRNA DIMETHYLALLYLTRANSFERASE"/>
    <property type="match status" value="1"/>
</dbReference>
<keyword evidence="9" id="KW-0547">Nucleotide-binding</keyword>
<dbReference type="PANTHER" id="PTHR11088:SF56">
    <property type="entry name" value="ADENYLATE ISOPENTENYLTRANSFERASE 7, MITOCHONDRIAL"/>
    <property type="match status" value="1"/>
</dbReference>
<dbReference type="InterPro" id="IPR027417">
    <property type="entry name" value="P-loop_NTPase"/>
</dbReference>
<proteinExistence type="inferred from homology"/>
<gene>
    <name evidence="19" type="ORF">DARMORV10_A03P67710.1</name>
</gene>
<dbReference type="FunFam" id="1.10.287.890:FF:000002">
    <property type="entry name" value="Adenylate isopentenyltransferase 5, chloroplastic"/>
    <property type="match status" value="1"/>
</dbReference>
<keyword evidence="6" id="KW-0926">Vacuole</keyword>
<evidence type="ECO:0000256" key="8">
    <source>
        <dbReference type="ARBA" id="ARBA00022712"/>
    </source>
</evidence>
<keyword evidence="11" id="KW-0809">Transit peptide</keyword>
<sequence length="428" mass="47823">KVTPQECRGVPHHLLGVFDSEAGNLTATDFCRLASQEISTLSANNKLPIVAGGSNSYIEALANHSSGFLLNKYQCCFIWVDVSLPVLNSFVSKRVDRMMEAGLLEEVRELHDPKADYSVGIRRAIGVPELHEYLCYESLVDRGTQRKMLDAAVKKIKENTEILACRQLLKIQRLSKKWKLSMHRVDATEVFLKRTEEEADEAWENLVARQTKRIVDKFCDNQVMKNDDVEHCLTSIGAASYGGGSGNKLSEPILRMLKPLVFGDYPDAMKRVLGPRLPVFSEGESEQVKGSSDFLGIIHYTTVYVRNSTSTTPSLLPRRQDFFTDMGAETISSDDTLKPHKAKQRGYRSARLSQKTMCKALSCDSHSKSQSIITPRANMVMPVYCGGDDGGPLKLVLTTPICHNSSSSLCRAWDFKLCRSLFKLIKTM</sequence>
<evidence type="ECO:0000313" key="19">
    <source>
        <dbReference type="EMBL" id="CAF2134080.1"/>
    </source>
</evidence>
<dbReference type="InterPro" id="IPR001360">
    <property type="entry name" value="Glyco_hydro_1"/>
</dbReference>
<comment type="function">
    <text evidence="17">Involved in cytokinin biosynthesis. Catalyzes the transfer of an isopentenyl group from dimethylallyl diphosphate (DMAPP) to ATP and ADP.</text>
</comment>
<dbReference type="Proteomes" id="UP001295469">
    <property type="component" value="Chromosome A03"/>
</dbReference>
<comment type="similarity">
    <text evidence="3">Belongs to the IPP transferase family.</text>
</comment>
<evidence type="ECO:0000256" key="3">
    <source>
        <dbReference type="ARBA" id="ARBA00005842"/>
    </source>
</evidence>
<dbReference type="AlphaFoldDB" id="A0A816WIU1"/>
<dbReference type="GO" id="GO:0005975">
    <property type="term" value="P:carbohydrate metabolic process"/>
    <property type="evidence" value="ECO:0007669"/>
    <property type="project" value="InterPro"/>
</dbReference>
<organism evidence="19">
    <name type="scientific">Brassica napus</name>
    <name type="common">Rape</name>
    <dbReference type="NCBI Taxonomy" id="3708"/>
    <lineage>
        <taxon>Eukaryota</taxon>
        <taxon>Viridiplantae</taxon>
        <taxon>Streptophyta</taxon>
        <taxon>Embryophyta</taxon>
        <taxon>Tracheophyta</taxon>
        <taxon>Spermatophyta</taxon>
        <taxon>Magnoliopsida</taxon>
        <taxon>eudicotyledons</taxon>
        <taxon>Gunneridae</taxon>
        <taxon>Pentapetalae</taxon>
        <taxon>rosids</taxon>
        <taxon>malvids</taxon>
        <taxon>Brassicales</taxon>
        <taxon>Brassicaceae</taxon>
        <taxon>Brassiceae</taxon>
        <taxon>Brassica</taxon>
    </lineage>
</organism>
<dbReference type="GO" id="GO:0009824">
    <property type="term" value="F:AMP dimethylallyltransferase activity"/>
    <property type="evidence" value="ECO:0007669"/>
    <property type="project" value="UniProtKB-ARBA"/>
</dbReference>
<reference evidence="19" key="1">
    <citation type="submission" date="2021-01" db="EMBL/GenBank/DDBJ databases">
        <authorList>
            <consortium name="Genoscope - CEA"/>
            <person name="William W."/>
        </authorList>
    </citation>
    <scope>NUCLEOTIDE SEQUENCE</scope>
</reference>
<evidence type="ECO:0000256" key="15">
    <source>
        <dbReference type="ARBA" id="ARBA00051744"/>
    </source>
</evidence>
<dbReference type="Pfam" id="PF01715">
    <property type="entry name" value="IPPT"/>
    <property type="match status" value="2"/>
</dbReference>
<dbReference type="GO" id="GO:0052622">
    <property type="term" value="F:ATP/ADP dimethylallyltransferase activity"/>
    <property type="evidence" value="ECO:0007669"/>
    <property type="project" value="UniProtKB-EC"/>
</dbReference>
<evidence type="ECO:0000256" key="16">
    <source>
        <dbReference type="ARBA" id="ARBA00052386"/>
    </source>
</evidence>
<comment type="catalytic activity">
    <reaction evidence="14">
        <text>a thioglucoside + H2O = a sugar + a thiol.</text>
        <dbReference type="EC" id="3.2.1.147"/>
    </reaction>
</comment>
<comment type="catalytic activity">
    <reaction evidence="15">
        <text>dimethylallyl diphosphate + ATP = N(6)-(dimethylallyl)adenosine 5'-triphosphate + diphosphate</text>
        <dbReference type="Rhea" id="RHEA:36331"/>
        <dbReference type="ChEBI" id="CHEBI:30616"/>
        <dbReference type="ChEBI" id="CHEBI:33019"/>
        <dbReference type="ChEBI" id="CHEBI:57623"/>
        <dbReference type="ChEBI" id="CHEBI:73532"/>
        <dbReference type="EC" id="2.5.1.112"/>
    </reaction>
</comment>
<dbReference type="GO" id="GO:0005773">
    <property type="term" value="C:vacuole"/>
    <property type="evidence" value="ECO:0007669"/>
    <property type="project" value="UniProtKB-SubCell"/>
</dbReference>
<keyword evidence="7" id="KW-0808">Transferase</keyword>
<protein>
    <recommendedName>
        <fullName evidence="12">Sinigrinase</fullName>
        <ecNumber evidence="18">2.5.1.112</ecNumber>
        <ecNumber evidence="5">3.2.1.147</ecNumber>
    </recommendedName>
    <alternativeName>
        <fullName evidence="13">Thioglucosidase</fullName>
    </alternativeName>
</protein>
<keyword evidence="10" id="KW-0067">ATP-binding</keyword>
<dbReference type="GO" id="GO:0019137">
    <property type="term" value="F:thioglucosidase activity"/>
    <property type="evidence" value="ECO:0007669"/>
    <property type="project" value="UniProtKB-EC"/>
</dbReference>
<evidence type="ECO:0000256" key="12">
    <source>
        <dbReference type="ARBA" id="ARBA00032643"/>
    </source>
</evidence>
<dbReference type="GO" id="GO:0005524">
    <property type="term" value="F:ATP binding"/>
    <property type="evidence" value="ECO:0007669"/>
    <property type="project" value="UniProtKB-KW"/>
</dbReference>
<dbReference type="EC" id="2.5.1.112" evidence="18"/>
<evidence type="ECO:0000256" key="17">
    <source>
        <dbReference type="ARBA" id="ARBA00055191"/>
    </source>
</evidence>
<evidence type="ECO:0000256" key="13">
    <source>
        <dbReference type="ARBA" id="ARBA00032797"/>
    </source>
</evidence>